<sequence>MMLHFIRHGDTLQSIADQINLENPLYIKEFHNQKCGREDYIFEDLVVGKKLFLPDHLTIHNYNSRNDASFKSPEKNPKISFSPENLNSQYKVNIKEISFDDGKKSENSFSYNFSLKWIKSEYNYHTFHISKSDFSNIKEKLGDLASSCMQSLNPIEIQTNLKGEIVTINLLEETIENFPKIKEKLLDQFPDKYAKIYIEEFEYVVLNQELFQKKMKQDWLLKTFFAPIRNEFKNGKSSFKIFLENENSLVDIQQNGLVNNQTDEVILNQALLNDNVKIKFTGDYTLSAQTGIIRSMNIRNSYSEFNILHTTELKVSQIS</sequence>
<keyword evidence="2" id="KW-1185">Reference proteome</keyword>
<evidence type="ECO:0008006" key="3">
    <source>
        <dbReference type="Google" id="ProtNLM"/>
    </source>
</evidence>
<comment type="caution">
    <text evidence="1">The sequence shown here is derived from an EMBL/GenBank/DDBJ whole genome shotgun (WGS) entry which is preliminary data.</text>
</comment>
<proteinExistence type="predicted"/>
<name>A0ABT2WA19_9FLAO</name>
<protein>
    <recommendedName>
        <fullName evidence="3">LysM domain-containing protein</fullName>
    </recommendedName>
</protein>
<dbReference type="EMBL" id="JAOTEM010000005">
    <property type="protein sequence ID" value="MCU7619029.1"/>
    <property type="molecule type" value="Genomic_DNA"/>
</dbReference>
<reference evidence="2" key="1">
    <citation type="submission" date="2023-07" db="EMBL/GenBank/DDBJ databases">
        <title>Chryseobacterium sp. strain PBS4-4 Genome sequencing and assembly.</title>
        <authorList>
            <person name="Jung Y."/>
        </authorList>
    </citation>
    <scope>NUCLEOTIDE SEQUENCE [LARGE SCALE GENOMIC DNA]</scope>
    <source>
        <strain evidence="2">PBS4-4</strain>
    </source>
</reference>
<organism evidence="1 2">
    <name type="scientific">Chryseobacterium edaphi</name>
    <dbReference type="NCBI Taxonomy" id="2976532"/>
    <lineage>
        <taxon>Bacteria</taxon>
        <taxon>Pseudomonadati</taxon>
        <taxon>Bacteroidota</taxon>
        <taxon>Flavobacteriia</taxon>
        <taxon>Flavobacteriales</taxon>
        <taxon>Weeksellaceae</taxon>
        <taxon>Chryseobacterium group</taxon>
        <taxon>Chryseobacterium</taxon>
    </lineage>
</organism>
<evidence type="ECO:0000313" key="2">
    <source>
        <dbReference type="Proteomes" id="UP001208649"/>
    </source>
</evidence>
<evidence type="ECO:0000313" key="1">
    <source>
        <dbReference type="EMBL" id="MCU7619029.1"/>
    </source>
</evidence>
<dbReference type="RefSeq" id="WP_263004589.1">
    <property type="nucleotide sequence ID" value="NZ_JAOTEM010000005.1"/>
</dbReference>
<dbReference type="Proteomes" id="UP001208649">
    <property type="component" value="Unassembled WGS sequence"/>
</dbReference>
<gene>
    <name evidence="1" type="ORF">NZ698_17765</name>
</gene>
<accession>A0ABT2WA19</accession>